<evidence type="ECO:0000313" key="3">
    <source>
        <dbReference type="Proteomes" id="UP001642520"/>
    </source>
</evidence>
<feature type="transmembrane region" description="Helical" evidence="1">
    <location>
        <begin position="6"/>
        <end position="24"/>
    </location>
</feature>
<organism evidence="2 3">
    <name type="scientific">Xylocopa violacea</name>
    <name type="common">Violet carpenter bee</name>
    <name type="synonym">Apis violacea</name>
    <dbReference type="NCBI Taxonomy" id="135666"/>
    <lineage>
        <taxon>Eukaryota</taxon>
        <taxon>Metazoa</taxon>
        <taxon>Ecdysozoa</taxon>
        <taxon>Arthropoda</taxon>
        <taxon>Hexapoda</taxon>
        <taxon>Insecta</taxon>
        <taxon>Pterygota</taxon>
        <taxon>Neoptera</taxon>
        <taxon>Endopterygota</taxon>
        <taxon>Hymenoptera</taxon>
        <taxon>Apocrita</taxon>
        <taxon>Aculeata</taxon>
        <taxon>Apoidea</taxon>
        <taxon>Anthophila</taxon>
        <taxon>Apidae</taxon>
        <taxon>Xylocopa</taxon>
        <taxon>Xylocopa</taxon>
    </lineage>
</organism>
<proteinExistence type="predicted"/>
<keyword evidence="3" id="KW-1185">Reference proteome</keyword>
<keyword evidence="1" id="KW-0812">Transmembrane</keyword>
<evidence type="ECO:0008006" key="4">
    <source>
        <dbReference type="Google" id="ProtNLM"/>
    </source>
</evidence>
<evidence type="ECO:0000313" key="2">
    <source>
        <dbReference type="EMBL" id="CAL7944917.1"/>
    </source>
</evidence>
<evidence type="ECO:0000256" key="1">
    <source>
        <dbReference type="SAM" id="Phobius"/>
    </source>
</evidence>
<protein>
    <recommendedName>
        <fullName evidence="4">DUF4220 domain-containing protein</fullName>
    </recommendedName>
</protein>
<name>A0ABP1NY41_XYLVO</name>
<keyword evidence="1" id="KW-1133">Transmembrane helix</keyword>
<dbReference type="Proteomes" id="UP001642520">
    <property type="component" value="Unassembled WGS sequence"/>
</dbReference>
<gene>
    <name evidence="2" type="ORF">XYLVIOL_LOCUS6927</name>
</gene>
<keyword evidence="1" id="KW-0472">Membrane</keyword>
<reference evidence="2 3" key="1">
    <citation type="submission" date="2024-08" db="EMBL/GenBank/DDBJ databases">
        <authorList>
            <person name="Will J Nash"/>
            <person name="Angela Man"/>
            <person name="Seanna McTaggart"/>
            <person name="Kendall Baker"/>
            <person name="Tom Barker"/>
            <person name="Leah Catchpole"/>
            <person name="Alex Durrant"/>
            <person name="Karim Gharbi"/>
            <person name="Naomi Irish"/>
            <person name="Gemy Kaithakottil"/>
            <person name="Debby Ku"/>
            <person name="Aaliyah Providence"/>
            <person name="Felix Shaw"/>
            <person name="David Swarbreck"/>
            <person name="Chris Watkins"/>
            <person name="Ann M. McCartney"/>
            <person name="Giulio Formenti"/>
            <person name="Alice Mouton"/>
            <person name="Noel Vella"/>
            <person name="Bjorn M von Reumont"/>
            <person name="Adriana Vella"/>
            <person name="Wilfried Haerty"/>
        </authorList>
    </citation>
    <scope>NUCLEOTIDE SEQUENCE [LARGE SCALE GENOMIC DNA]</scope>
</reference>
<dbReference type="EMBL" id="CAXAJV020001293">
    <property type="protein sequence ID" value="CAL7944917.1"/>
    <property type="molecule type" value="Genomic_DNA"/>
</dbReference>
<accession>A0ABP1NY41</accession>
<sequence length="75" mass="8925">MWDKVTPSNVLFLCGIGWFIFDALHSKRTRMVYFSRLENRSYLSTIYAHEIEIAKLGRLYEMEEHLTKSMYGDKS</sequence>
<comment type="caution">
    <text evidence="2">The sequence shown here is derived from an EMBL/GenBank/DDBJ whole genome shotgun (WGS) entry which is preliminary data.</text>
</comment>